<evidence type="ECO:0000256" key="3">
    <source>
        <dbReference type="ARBA" id="ARBA00022475"/>
    </source>
</evidence>
<proteinExistence type="inferred from homology"/>
<dbReference type="GO" id="GO:0006783">
    <property type="term" value="P:heme biosynthetic process"/>
    <property type="evidence" value="ECO:0007669"/>
    <property type="project" value="UniProtKB-KW"/>
</dbReference>
<dbReference type="PROSITE" id="PS00943">
    <property type="entry name" value="UBIA"/>
    <property type="match status" value="1"/>
</dbReference>
<keyword evidence="8 11" id="KW-0472">Membrane</keyword>
<evidence type="ECO:0000256" key="10">
    <source>
        <dbReference type="ARBA" id="ARBA00042475"/>
    </source>
</evidence>
<dbReference type="CDD" id="cd13957">
    <property type="entry name" value="PT_UbiA_Cox10"/>
    <property type="match status" value="1"/>
</dbReference>
<dbReference type="PANTHER" id="PTHR43448:SF7">
    <property type="entry name" value="4-HYDROXYBENZOATE SOLANESYLTRANSFERASE"/>
    <property type="match status" value="1"/>
</dbReference>
<dbReference type="NCBIfam" id="TIGR01473">
    <property type="entry name" value="cyoE_ctaB"/>
    <property type="match status" value="1"/>
</dbReference>
<feature type="transmembrane region" description="Helical" evidence="11">
    <location>
        <begin position="55"/>
        <end position="78"/>
    </location>
</feature>
<evidence type="ECO:0000256" key="7">
    <source>
        <dbReference type="ARBA" id="ARBA00023133"/>
    </source>
</evidence>
<feature type="transmembrane region" description="Helical" evidence="11">
    <location>
        <begin position="250"/>
        <end position="267"/>
    </location>
</feature>
<dbReference type="Pfam" id="PF01040">
    <property type="entry name" value="UbiA"/>
    <property type="match status" value="1"/>
</dbReference>
<comment type="subcellular location">
    <subcellularLocation>
        <location evidence="1">Cell membrane</location>
        <topology evidence="1">Multi-pass membrane protein</topology>
    </subcellularLocation>
</comment>
<evidence type="ECO:0000313" key="12">
    <source>
        <dbReference type="EMBL" id="VAW11931.1"/>
    </source>
</evidence>
<reference evidence="12" key="1">
    <citation type="submission" date="2018-06" db="EMBL/GenBank/DDBJ databases">
        <authorList>
            <person name="Zhirakovskaya E."/>
        </authorList>
    </citation>
    <scope>NUCLEOTIDE SEQUENCE</scope>
</reference>
<evidence type="ECO:0000256" key="6">
    <source>
        <dbReference type="ARBA" id="ARBA00022989"/>
    </source>
</evidence>
<feature type="transmembrane region" description="Helical" evidence="11">
    <location>
        <begin position="125"/>
        <end position="145"/>
    </location>
</feature>
<evidence type="ECO:0000256" key="1">
    <source>
        <dbReference type="ARBA" id="ARBA00004651"/>
    </source>
</evidence>
<feature type="transmembrane region" description="Helical" evidence="11">
    <location>
        <begin position="288"/>
        <end position="309"/>
    </location>
</feature>
<feature type="transmembrane region" description="Helical" evidence="11">
    <location>
        <begin position="227"/>
        <end position="244"/>
    </location>
</feature>
<evidence type="ECO:0000256" key="8">
    <source>
        <dbReference type="ARBA" id="ARBA00023136"/>
    </source>
</evidence>
<dbReference type="InterPro" id="IPR030470">
    <property type="entry name" value="UbiA_prenylTrfase_CS"/>
</dbReference>
<feature type="transmembrane region" description="Helical" evidence="11">
    <location>
        <begin position="99"/>
        <end position="119"/>
    </location>
</feature>
<dbReference type="EMBL" id="UOEM01000037">
    <property type="protein sequence ID" value="VAW11931.1"/>
    <property type="molecule type" value="Genomic_DNA"/>
</dbReference>
<evidence type="ECO:0000256" key="9">
    <source>
        <dbReference type="ARBA" id="ARBA00040810"/>
    </source>
</evidence>
<keyword evidence="6 11" id="KW-1133">Transmembrane helix</keyword>
<keyword evidence="4 12" id="KW-0808">Transferase</keyword>
<evidence type="ECO:0000256" key="4">
    <source>
        <dbReference type="ARBA" id="ARBA00022679"/>
    </source>
</evidence>
<accession>A0A3B0SZM8</accession>
<evidence type="ECO:0000256" key="2">
    <source>
        <dbReference type="ARBA" id="ARBA00004919"/>
    </source>
</evidence>
<sequence length="330" mass="34867">MQMGGSTITDATAATGIRNSRIGDYFALLKPRVMSLVVFTAATGLFAAPGELAPLNVAAAIVLIAIGGGASGALNMWWEADIDAKMRRTAGRPVPAGRLTAAEARNFGLALSALSVILLGLVSNLAAAGLLAFTIFFYVVIYTVWLKRATPWNIVIGGAAGAFPPMIGWVVVTGSIAPEAVLMFALVFIWTPPHFWSLALFMKDDYTRARVPMLTVTHGRPETRRQILIYTLLLVPVSVVLAFSSVGGPVYLLVALGLNLAFVRGALGLSRREETVAIADGFAAERRFFRLSLLYLSGLFVGLLIEIALRGAGIGLPGWPTSPGLGVAGL</sequence>
<organism evidence="12">
    <name type="scientific">hydrothermal vent metagenome</name>
    <dbReference type="NCBI Taxonomy" id="652676"/>
    <lineage>
        <taxon>unclassified sequences</taxon>
        <taxon>metagenomes</taxon>
        <taxon>ecological metagenomes</taxon>
    </lineage>
</organism>
<dbReference type="Gene3D" id="1.10.357.140">
    <property type="entry name" value="UbiA prenyltransferase"/>
    <property type="match status" value="1"/>
</dbReference>
<dbReference type="HAMAP" id="MF_00154">
    <property type="entry name" value="CyoE_CtaB"/>
    <property type="match status" value="1"/>
</dbReference>
<keyword evidence="7" id="KW-0350">Heme biosynthesis</keyword>
<feature type="transmembrane region" description="Helical" evidence="11">
    <location>
        <begin position="33"/>
        <end position="49"/>
    </location>
</feature>
<dbReference type="GO" id="GO:0008495">
    <property type="term" value="F:protoheme IX farnesyltransferase activity"/>
    <property type="evidence" value="ECO:0007669"/>
    <property type="project" value="InterPro"/>
</dbReference>
<keyword evidence="3" id="KW-1003">Cell membrane</keyword>
<comment type="pathway">
    <text evidence="2">Porphyrin-containing compound metabolism; heme O biosynthesis; heme O from protoheme: step 1/1.</text>
</comment>
<feature type="transmembrane region" description="Helical" evidence="11">
    <location>
        <begin position="180"/>
        <end position="201"/>
    </location>
</feature>
<dbReference type="InterPro" id="IPR006369">
    <property type="entry name" value="Protohaem_IX_farnesylTrfase"/>
</dbReference>
<name>A0A3B0SZM8_9ZZZZ</name>
<dbReference type="InterPro" id="IPR044878">
    <property type="entry name" value="UbiA_sf"/>
</dbReference>
<keyword evidence="5 11" id="KW-0812">Transmembrane</keyword>
<feature type="transmembrane region" description="Helical" evidence="11">
    <location>
        <begin position="152"/>
        <end position="174"/>
    </location>
</feature>
<dbReference type="NCBIfam" id="NF003349">
    <property type="entry name" value="PRK04375.1-2"/>
    <property type="match status" value="1"/>
</dbReference>
<gene>
    <name evidence="12" type="ORF">MNBD_ALPHA09-2365</name>
</gene>
<dbReference type="InterPro" id="IPR000537">
    <property type="entry name" value="UbiA_prenyltransferase"/>
</dbReference>
<protein>
    <recommendedName>
        <fullName evidence="9">Protoheme IX farnesyltransferase</fullName>
    </recommendedName>
    <alternativeName>
        <fullName evidence="10">Heme B farnesyltransferase</fullName>
    </alternativeName>
</protein>
<dbReference type="AlphaFoldDB" id="A0A3B0SZM8"/>
<dbReference type="PANTHER" id="PTHR43448">
    <property type="entry name" value="PROTOHEME IX FARNESYLTRANSFERASE, MITOCHONDRIAL"/>
    <property type="match status" value="1"/>
</dbReference>
<evidence type="ECO:0000256" key="5">
    <source>
        <dbReference type="ARBA" id="ARBA00022692"/>
    </source>
</evidence>
<evidence type="ECO:0000256" key="11">
    <source>
        <dbReference type="SAM" id="Phobius"/>
    </source>
</evidence>
<dbReference type="GO" id="GO:0005886">
    <property type="term" value="C:plasma membrane"/>
    <property type="evidence" value="ECO:0007669"/>
    <property type="project" value="UniProtKB-SubCell"/>
</dbReference>